<organism evidence="1 2">
    <name type="scientific">Jimgerdemannia flammicorona</name>
    <dbReference type="NCBI Taxonomy" id="994334"/>
    <lineage>
        <taxon>Eukaryota</taxon>
        <taxon>Fungi</taxon>
        <taxon>Fungi incertae sedis</taxon>
        <taxon>Mucoromycota</taxon>
        <taxon>Mucoromycotina</taxon>
        <taxon>Endogonomycetes</taxon>
        <taxon>Endogonales</taxon>
        <taxon>Endogonaceae</taxon>
        <taxon>Jimgerdemannia</taxon>
    </lineage>
</organism>
<sequence length="73" mass="8567">MYSWAVYWWSDCPTPRPDDYIQVSVIDGKFYFGSMSSRTVFFRRRAYASQAATLVPEPRYEDEPQLQLPTGHP</sequence>
<accession>A0A433Q3D4</accession>
<evidence type="ECO:0000313" key="1">
    <source>
        <dbReference type="EMBL" id="RUS24286.1"/>
    </source>
</evidence>
<comment type="caution">
    <text evidence="1">The sequence shown here is derived from an EMBL/GenBank/DDBJ whole genome shotgun (WGS) entry which is preliminary data.</text>
</comment>
<gene>
    <name evidence="1" type="ORF">BC938DRAFT_473836</name>
</gene>
<dbReference type="EMBL" id="RBNJ01016552">
    <property type="protein sequence ID" value="RUS24286.1"/>
    <property type="molecule type" value="Genomic_DNA"/>
</dbReference>
<proteinExistence type="predicted"/>
<protein>
    <submittedName>
        <fullName evidence="1">Uncharacterized protein</fullName>
    </submittedName>
</protein>
<dbReference type="AlphaFoldDB" id="A0A433Q3D4"/>
<reference evidence="1 2" key="1">
    <citation type="journal article" date="2018" name="New Phytol.">
        <title>Phylogenomics of Endogonaceae and evolution of mycorrhizas within Mucoromycota.</title>
        <authorList>
            <person name="Chang Y."/>
            <person name="Desiro A."/>
            <person name="Na H."/>
            <person name="Sandor L."/>
            <person name="Lipzen A."/>
            <person name="Clum A."/>
            <person name="Barry K."/>
            <person name="Grigoriev I.V."/>
            <person name="Martin F.M."/>
            <person name="Stajich J.E."/>
            <person name="Smith M.E."/>
            <person name="Bonito G."/>
            <person name="Spatafora J.W."/>
        </authorList>
    </citation>
    <scope>NUCLEOTIDE SEQUENCE [LARGE SCALE GENOMIC DNA]</scope>
    <source>
        <strain evidence="1 2">AD002</strain>
    </source>
</reference>
<evidence type="ECO:0000313" key="2">
    <source>
        <dbReference type="Proteomes" id="UP000274822"/>
    </source>
</evidence>
<dbReference type="Proteomes" id="UP000274822">
    <property type="component" value="Unassembled WGS sequence"/>
</dbReference>
<name>A0A433Q3D4_9FUNG</name>
<keyword evidence="2" id="KW-1185">Reference proteome</keyword>